<dbReference type="InterPro" id="IPR008271">
    <property type="entry name" value="Ser/Thr_kinase_AS"/>
</dbReference>
<evidence type="ECO:0000256" key="4">
    <source>
        <dbReference type="SAM" id="MobiDB-lite"/>
    </source>
</evidence>
<keyword evidence="7" id="KW-1185">Reference proteome</keyword>
<feature type="compositionally biased region" description="Low complexity" evidence="4">
    <location>
        <begin position="126"/>
        <end position="145"/>
    </location>
</feature>
<organism evidence="6 7">
    <name type="scientific">Scytalidium lignicola</name>
    <name type="common">Hyphomycete</name>
    <dbReference type="NCBI Taxonomy" id="5539"/>
    <lineage>
        <taxon>Eukaryota</taxon>
        <taxon>Fungi</taxon>
        <taxon>Dikarya</taxon>
        <taxon>Ascomycota</taxon>
        <taxon>Pezizomycotina</taxon>
        <taxon>Leotiomycetes</taxon>
        <taxon>Leotiomycetes incertae sedis</taxon>
        <taxon>Scytalidium</taxon>
    </lineage>
</organism>
<feature type="compositionally biased region" description="Low complexity" evidence="4">
    <location>
        <begin position="209"/>
        <end position="220"/>
    </location>
</feature>
<dbReference type="SMART" id="SM00220">
    <property type="entry name" value="S_TKc"/>
    <property type="match status" value="1"/>
</dbReference>
<dbReference type="PROSITE" id="PS50011">
    <property type="entry name" value="PROTEIN_KINASE_DOM"/>
    <property type="match status" value="1"/>
</dbReference>
<dbReference type="AlphaFoldDB" id="A0A3E2H4A2"/>
<dbReference type="SUPFAM" id="SSF56112">
    <property type="entry name" value="Protein kinase-like (PK-like)"/>
    <property type="match status" value="1"/>
</dbReference>
<dbReference type="Proteomes" id="UP000258309">
    <property type="component" value="Unassembled WGS sequence"/>
</dbReference>
<feature type="binding site" evidence="3">
    <location>
        <position position="388"/>
    </location>
    <ligand>
        <name>ATP</name>
        <dbReference type="ChEBI" id="CHEBI:30616"/>
    </ligand>
</feature>
<feature type="compositionally biased region" description="Polar residues" evidence="4">
    <location>
        <begin position="77"/>
        <end position="100"/>
    </location>
</feature>
<dbReference type="PROSITE" id="PS00107">
    <property type="entry name" value="PROTEIN_KINASE_ATP"/>
    <property type="match status" value="1"/>
</dbReference>
<dbReference type="OrthoDB" id="4062651at2759"/>
<dbReference type="GO" id="GO:0005524">
    <property type="term" value="F:ATP binding"/>
    <property type="evidence" value="ECO:0007669"/>
    <property type="project" value="UniProtKB-UniRule"/>
</dbReference>
<accession>A0A3E2H4A2</accession>
<dbReference type="STRING" id="5539.A0A3E2H4A2"/>
<dbReference type="PANTHER" id="PTHR24346">
    <property type="entry name" value="MAP/MICROTUBULE AFFINITY-REGULATING KINASE"/>
    <property type="match status" value="1"/>
</dbReference>
<dbReference type="InterPro" id="IPR017441">
    <property type="entry name" value="Protein_kinase_ATP_BS"/>
</dbReference>
<evidence type="ECO:0000256" key="2">
    <source>
        <dbReference type="ARBA" id="ARBA00022840"/>
    </source>
</evidence>
<gene>
    <name evidence="6" type="ORF">B7463_g8290</name>
</gene>
<feature type="region of interest" description="Disordered" evidence="4">
    <location>
        <begin position="1"/>
        <end position="158"/>
    </location>
</feature>
<dbReference type="GO" id="GO:0035556">
    <property type="term" value="P:intracellular signal transduction"/>
    <property type="evidence" value="ECO:0007669"/>
    <property type="project" value="TreeGrafter"/>
</dbReference>
<keyword evidence="2 3" id="KW-0067">ATP-binding</keyword>
<feature type="compositionally biased region" description="Basic and acidic residues" evidence="4">
    <location>
        <begin position="30"/>
        <end position="39"/>
    </location>
</feature>
<evidence type="ECO:0000256" key="1">
    <source>
        <dbReference type="ARBA" id="ARBA00022741"/>
    </source>
</evidence>
<keyword evidence="1 3" id="KW-0547">Nucleotide-binding</keyword>
<dbReference type="Pfam" id="PF00069">
    <property type="entry name" value="Pkinase"/>
    <property type="match status" value="1"/>
</dbReference>
<feature type="domain" description="Protein kinase" evidence="5">
    <location>
        <begin position="358"/>
        <end position="664"/>
    </location>
</feature>
<name>A0A3E2H4A2_SCYLI</name>
<sequence length="723" mass="79637">MSTVATTPQVPAGQPVFGPISYDAPSQNRNYDDSRETHSQSESYSSSPESRPVDLQSPIPEEEDETNSESAIEPITPTESQNPHSFHNEPAVSTGSNESVQPFAVPVSVHKPPLILNTAPTPPATPGKKNTAAPAPSGTATARSPGQKRSGTAKDGSMRKVVSGLFRRSNSHGHTVNIQPLTPADNCAIASDSDPVLPKDARRLSFRRMSAASSPFSSRSHTPQSPGSPADTGLTPTPGGLNPTEGDDFFSSKKKNRASTGFGIRDKLNRHKITFAPQEKDEKHEYRRHRATSVDLDHNARGKHQAYVKEMPRQVWGMAAETGIGLKSRRLSLSLPDDFMVDVVDLYAEFSDQSKLVGRRGKSIGKGATANVRLMTRKGCPGELFAVKEFRGKSSTENAEDYEKKVKSEYSIAKSAHHPNIVETIRLCTHNGRWNHVMEFCEHGDLFSLVNQKYLAKSEHQVDRLCLFKQLIQGINYLHSNGIAHRDIKLENLLITKDSKLKITDFGVSEVFAGIHPGLRAAGGQCGKEMGEVRLCEPGICGSPPYIAPEVIAGKKYGQYDPRPLDVWGAAIVMLCMCASGCLWEKAEPGTSRLYDDLVRGWEKWNKKHAESPEVGISEVDYPNVSFFDNHINPPALRRLLLTMLNPDPKRRATIAEVVKNRWMKNIECCQIDSYDDPTCKIDVTKLKTFSKNLTKVVQHNHLPANTHHAGHKLVRLPGSTDM</sequence>
<feature type="non-terminal residue" evidence="6">
    <location>
        <position position="1"/>
    </location>
</feature>
<dbReference type="OMA" id="FPPEKKY"/>
<dbReference type="PROSITE" id="PS00108">
    <property type="entry name" value="PROTEIN_KINASE_ST"/>
    <property type="match status" value="1"/>
</dbReference>
<dbReference type="GO" id="GO:0004674">
    <property type="term" value="F:protein serine/threonine kinase activity"/>
    <property type="evidence" value="ECO:0007669"/>
    <property type="project" value="TreeGrafter"/>
</dbReference>
<dbReference type="InterPro" id="IPR000719">
    <property type="entry name" value="Prot_kinase_dom"/>
</dbReference>
<dbReference type="Gene3D" id="1.10.510.10">
    <property type="entry name" value="Transferase(Phosphotransferase) domain 1"/>
    <property type="match status" value="1"/>
</dbReference>
<feature type="compositionally biased region" description="Low complexity" evidence="4">
    <location>
        <begin position="40"/>
        <end position="50"/>
    </location>
</feature>
<feature type="non-terminal residue" evidence="6">
    <location>
        <position position="723"/>
    </location>
</feature>
<protein>
    <recommendedName>
        <fullName evidence="5">Protein kinase domain-containing protein</fullName>
    </recommendedName>
</protein>
<dbReference type="InterPro" id="IPR011009">
    <property type="entry name" value="Kinase-like_dom_sf"/>
</dbReference>
<comment type="caution">
    <text evidence="6">The sequence shown here is derived from an EMBL/GenBank/DDBJ whole genome shotgun (WGS) entry which is preliminary data.</text>
</comment>
<evidence type="ECO:0000313" key="7">
    <source>
        <dbReference type="Proteomes" id="UP000258309"/>
    </source>
</evidence>
<feature type="region of interest" description="Disordered" evidence="4">
    <location>
        <begin position="209"/>
        <end position="263"/>
    </location>
</feature>
<dbReference type="GO" id="GO:0005737">
    <property type="term" value="C:cytoplasm"/>
    <property type="evidence" value="ECO:0007669"/>
    <property type="project" value="TreeGrafter"/>
</dbReference>
<reference evidence="6 7" key="1">
    <citation type="submission" date="2018-05" db="EMBL/GenBank/DDBJ databases">
        <title>Draft genome sequence of Scytalidium lignicola DSM 105466, a ubiquitous saprotrophic fungus.</title>
        <authorList>
            <person name="Buettner E."/>
            <person name="Gebauer A.M."/>
            <person name="Hofrichter M."/>
            <person name="Liers C."/>
            <person name="Kellner H."/>
        </authorList>
    </citation>
    <scope>NUCLEOTIDE SEQUENCE [LARGE SCALE GENOMIC DNA]</scope>
    <source>
        <strain evidence="6 7">DSM 105466</strain>
    </source>
</reference>
<proteinExistence type="predicted"/>
<evidence type="ECO:0000313" key="6">
    <source>
        <dbReference type="EMBL" id="RFU28052.1"/>
    </source>
</evidence>
<dbReference type="EMBL" id="NCSJ02000178">
    <property type="protein sequence ID" value="RFU28052.1"/>
    <property type="molecule type" value="Genomic_DNA"/>
</dbReference>
<evidence type="ECO:0000256" key="3">
    <source>
        <dbReference type="PROSITE-ProRule" id="PRU10141"/>
    </source>
</evidence>
<dbReference type="PANTHER" id="PTHR24346:SF30">
    <property type="entry name" value="MATERNAL EMBRYONIC LEUCINE ZIPPER KINASE"/>
    <property type="match status" value="1"/>
</dbReference>
<evidence type="ECO:0000259" key="5">
    <source>
        <dbReference type="PROSITE" id="PS50011"/>
    </source>
</evidence>